<dbReference type="SUPFAM" id="SSF51735">
    <property type="entry name" value="NAD(P)-binding Rossmann-fold domains"/>
    <property type="match status" value="1"/>
</dbReference>
<dbReference type="Pfam" id="PF13561">
    <property type="entry name" value="adh_short_C2"/>
    <property type="match status" value="1"/>
</dbReference>
<evidence type="ECO:0000256" key="2">
    <source>
        <dbReference type="ARBA" id="ARBA00023002"/>
    </source>
</evidence>
<dbReference type="InterPro" id="IPR002347">
    <property type="entry name" value="SDR_fam"/>
</dbReference>
<keyword evidence="4" id="KW-1185">Reference proteome</keyword>
<protein>
    <submittedName>
        <fullName evidence="3">SDR family oxidoreductase</fullName>
    </submittedName>
</protein>
<evidence type="ECO:0000313" key="4">
    <source>
        <dbReference type="Proteomes" id="UP001202831"/>
    </source>
</evidence>
<gene>
    <name evidence="3" type="ORF">L2725_07925</name>
</gene>
<dbReference type="InterPro" id="IPR036291">
    <property type="entry name" value="NAD(P)-bd_dom_sf"/>
</dbReference>
<comment type="caution">
    <text evidence="3">The sequence shown here is derived from an EMBL/GenBank/DDBJ whole genome shotgun (WGS) entry which is preliminary data.</text>
</comment>
<dbReference type="PANTHER" id="PTHR43639">
    <property type="entry name" value="OXIDOREDUCTASE, SHORT-CHAIN DEHYDROGENASE/REDUCTASE FAMILY (AFU_ORTHOLOGUE AFUA_5G02870)"/>
    <property type="match status" value="1"/>
</dbReference>
<dbReference type="Gene3D" id="3.40.50.720">
    <property type="entry name" value="NAD(P)-binding Rossmann-like Domain"/>
    <property type="match status" value="1"/>
</dbReference>
<dbReference type="CDD" id="cd05233">
    <property type="entry name" value="SDR_c"/>
    <property type="match status" value="1"/>
</dbReference>
<comment type="similarity">
    <text evidence="1">Belongs to the short-chain dehydrogenases/reductases (SDR) family.</text>
</comment>
<proteinExistence type="inferred from homology"/>
<dbReference type="InterPro" id="IPR020904">
    <property type="entry name" value="Sc_DH/Rdtase_CS"/>
</dbReference>
<name>A0ABT0N5J2_9GAMM</name>
<dbReference type="Proteomes" id="UP001202831">
    <property type="component" value="Unassembled WGS sequence"/>
</dbReference>
<dbReference type="PROSITE" id="PS00061">
    <property type="entry name" value="ADH_SHORT"/>
    <property type="match status" value="1"/>
</dbReference>
<reference evidence="3 4" key="1">
    <citation type="submission" date="2022-01" db="EMBL/GenBank/DDBJ databases">
        <title>Whole genome-based taxonomy of the Shewanellaceae.</title>
        <authorList>
            <person name="Martin-Rodriguez A.J."/>
        </authorList>
    </citation>
    <scope>NUCLEOTIDE SEQUENCE [LARGE SCALE GENOMIC DNA]</scope>
    <source>
        <strain evidence="3 4">DSM 21332</strain>
    </source>
</reference>
<dbReference type="PANTHER" id="PTHR43639:SF1">
    <property type="entry name" value="SHORT-CHAIN DEHYDROGENASE_REDUCTASE FAMILY PROTEIN"/>
    <property type="match status" value="1"/>
</dbReference>
<sequence length="250" mass="26836">MTISQLNYQLGGRHVFITGGATGIGAALVTAFVEQEADVTFVDINKNAGEALIKGLQLTSGQKLEFAQLDVTDTKALQASIAGLGKLDVLINNVGNDARYDSESISESQWLECMSINLHPAFFASQAAVPLLKVQGGVILNFCSNMAYLGERNMAAYVTAKAGIAGMTKALARDFGADDIRVNAIVPGWVATERQLQQWLSPQHEQQLMEMVAIPKRITPEDISRLALFLASDDSGFITGQCMVIDGGRV</sequence>
<evidence type="ECO:0000313" key="3">
    <source>
        <dbReference type="EMBL" id="MCL2913719.1"/>
    </source>
</evidence>
<dbReference type="EMBL" id="JAKIKT010000002">
    <property type="protein sequence ID" value="MCL2913719.1"/>
    <property type="molecule type" value="Genomic_DNA"/>
</dbReference>
<dbReference type="PRINTS" id="PR00081">
    <property type="entry name" value="GDHRDH"/>
</dbReference>
<organism evidence="3 4">
    <name type="scientific">Shewanella corallii</name>
    <dbReference type="NCBI Taxonomy" id="560080"/>
    <lineage>
        <taxon>Bacteria</taxon>
        <taxon>Pseudomonadati</taxon>
        <taxon>Pseudomonadota</taxon>
        <taxon>Gammaproteobacteria</taxon>
        <taxon>Alteromonadales</taxon>
        <taxon>Shewanellaceae</taxon>
        <taxon>Shewanella</taxon>
    </lineage>
</organism>
<dbReference type="PRINTS" id="PR00080">
    <property type="entry name" value="SDRFAMILY"/>
</dbReference>
<evidence type="ECO:0000256" key="1">
    <source>
        <dbReference type="ARBA" id="ARBA00006484"/>
    </source>
</evidence>
<dbReference type="RefSeq" id="WP_249248444.1">
    <property type="nucleotide sequence ID" value="NZ_JAKIKT010000002.1"/>
</dbReference>
<accession>A0ABT0N5J2</accession>
<keyword evidence="2" id="KW-0560">Oxidoreductase</keyword>